<proteinExistence type="predicted"/>
<name>A0ABP0A6T0_PIPNA</name>
<accession>A0ABP0A6T0</accession>
<feature type="region of interest" description="Disordered" evidence="1">
    <location>
        <begin position="1"/>
        <end position="23"/>
    </location>
</feature>
<feature type="compositionally biased region" description="Polar residues" evidence="1">
    <location>
        <begin position="82"/>
        <end position="96"/>
    </location>
</feature>
<protein>
    <submittedName>
        <fullName evidence="2">Uncharacterized protein</fullName>
    </submittedName>
</protein>
<gene>
    <name evidence="2" type="ORF">MPIPNATIZW_LOCUS14528</name>
</gene>
<evidence type="ECO:0000313" key="3">
    <source>
        <dbReference type="Proteomes" id="UP001314169"/>
    </source>
</evidence>
<evidence type="ECO:0000313" key="2">
    <source>
        <dbReference type="EMBL" id="CAK6446222.1"/>
    </source>
</evidence>
<organism evidence="2 3">
    <name type="scientific">Pipistrellus nathusii</name>
    <name type="common">Nathusius' pipistrelle</name>
    <dbReference type="NCBI Taxonomy" id="59473"/>
    <lineage>
        <taxon>Eukaryota</taxon>
        <taxon>Metazoa</taxon>
        <taxon>Chordata</taxon>
        <taxon>Craniata</taxon>
        <taxon>Vertebrata</taxon>
        <taxon>Euteleostomi</taxon>
        <taxon>Mammalia</taxon>
        <taxon>Eutheria</taxon>
        <taxon>Laurasiatheria</taxon>
        <taxon>Chiroptera</taxon>
        <taxon>Yangochiroptera</taxon>
        <taxon>Vespertilionidae</taxon>
        <taxon>Pipistrellus</taxon>
    </lineage>
</organism>
<feature type="region of interest" description="Disordered" evidence="1">
    <location>
        <begin position="65"/>
        <end position="96"/>
    </location>
</feature>
<reference evidence="2" key="1">
    <citation type="submission" date="2023-12" db="EMBL/GenBank/DDBJ databases">
        <authorList>
            <person name="Brown T."/>
        </authorList>
    </citation>
    <scope>NUCLEOTIDE SEQUENCE</scope>
</reference>
<feature type="compositionally biased region" description="Basic and acidic residues" evidence="1">
    <location>
        <begin position="65"/>
        <end position="77"/>
    </location>
</feature>
<evidence type="ECO:0000256" key="1">
    <source>
        <dbReference type="SAM" id="MobiDB-lite"/>
    </source>
</evidence>
<keyword evidence="3" id="KW-1185">Reference proteome</keyword>
<dbReference type="EMBL" id="OY882862">
    <property type="protein sequence ID" value="CAK6446222.1"/>
    <property type="molecule type" value="Genomic_DNA"/>
</dbReference>
<sequence>MAGGRKGALDVPEVRAGGPLMGEEACQGHLAESAPRPPHKRPRVLKLTGPAVLLCPEDSFGAVSHRGDSKVSSEKLVHPGLSPTNVRSQPRGSSCRWQPPRCCRSVLVFALDDVYM</sequence>
<dbReference type="Proteomes" id="UP001314169">
    <property type="component" value="Chromosome 5"/>
</dbReference>